<evidence type="ECO:0000313" key="8">
    <source>
        <dbReference type="Proteomes" id="UP000063965"/>
    </source>
</evidence>
<evidence type="ECO:0000256" key="5">
    <source>
        <dbReference type="SAM" id="Phobius"/>
    </source>
</evidence>
<evidence type="ECO:0000259" key="6">
    <source>
        <dbReference type="Pfam" id="PF06305"/>
    </source>
</evidence>
<feature type="transmembrane region" description="Helical" evidence="5">
    <location>
        <begin position="36"/>
        <end position="64"/>
    </location>
</feature>
<gene>
    <name evidence="7" type="ORF">CleRT_07490</name>
</gene>
<keyword evidence="4 5" id="KW-0472">Membrane</keyword>
<keyword evidence="8" id="KW-1185">Reference proteome</keyword>
<evidence type="ECO:0000256" key="3">
    <source>
        <dbReference type="ARBA" id="ARBA00022989"/>
    </source>
</evidence>
<protein>
    <submittedName>
        <fullName evidence="7">Membrane associated protein</fullName>
    </submittedName>
</protein>
<keyword evidence="2 5" id="KW-0812">Transmembrane</keyword>
<name>A0ABM5UUD4_9COXI</name>
<dbReference type="EMBL" id="CP011126">
    <property type="protein sequence ID" value="AKQ33569.1"/>
    <property type="molecule type" value="Genomic_DNA"/>
</dbReference>
<dbReference type="Proteomes" id="UP000063965">
    <property type="component" value="Chromosome"/>
</dbReference>
<dbReference type="InterPro" id="IPR010445">
    <property type="entry name" value="LapA_dom"/>
</dbReference>
<accession>A0ABM5UUD4</accession>
<dbReference type="Pfam" id="PF06305">
    <property type="entry name" value="LapA_dom"/>
    <property type="match status" value="1"/>
</dbReference>
<evidence type="ECO:0000256" key="1">
    <source>
        <dbReference type="ARBA" id="ARBA00022475"/>
    </source>
</evidence>
<sequence>MRYILYLFWILIILLGITFAALNPQKIVLNYYLDTQAIYLPLIILLALLVGAALGIIVLLPSWIKNKNTVRQLKYKVKQIEQEVENLRTIPIKDVH</sequence>
<reference evidence="7 8" key="1">
    <citation type="journal article" date="2015" name="Genome Biol. Evol.">
        <title>Distinctive Genome Reduction Rates Revealed by Genomic Analyses of Two Coxiella-Like Endosymbionts in Ticks.</title>
        <authorList>
            <person name="Gottlieb Y."/>
            <person name="Lalzar I."/>
            <person name="Klasson L."/>
        </authorList>
    </citation>
    <scope>NUCLEOTIDE SEQUENCE [LARGE SCALE GENOMIC DNA]</scope>
    <source>
        <strain evidence="7 8">CRt</strain>
    </source>
</reference>
<evidence type="ECO:0000256" key="2">
    <source>
        <dbReference type="ARBA" id="ARBA00022692"/>
    </source>
</evidence>
<organism evidence="7 8">
    <name type="scientific">Candidatus Coxiella mudrowiae</name>
    <dbReference type="NCBI Taxonomy" id="2054173"/>
    <lineage>
        <taxon>Bacteria</taxon>
        <taxon>Pseudomonadati</taxon>
        <taxon>Pseudomonadota</taxon>
        <taxon>Gammaproteobacteria</taxon>
        <taxon>Legionellales</taxon>
        <taxon>Coxiellaceae</taxon>
        <taxon>Coxiella</taxon>
    </lineage>
</organism>
<keyword evidence="3 5" id="KW-1133">Transmembrane helix</keyword>
<feature type="domain" description="Lipopolysaccharide assembly protein A" evidence="6">
    <location>
        <begin position="22"/>
        <end position="85"/>
    </location>
</feature>
<dbReference type="RefSeq" id="WP_048875781.1">
    <property type="nucleotide sequence ID" value="NZ_CP011126.1"/>
</dbReference>
<evidence type="ECO:0000256" key="4">
    <source>
        <dbReference type="ARBA" id="ARBA00023136"/>
    </source>
</evidence>
<keyword evidence="1" id="KW-1003">Cell membrane</keyword>
<evidence type="ECO:0000313" key="7">
    <source>
        <dbReference type="EMBL" id="AKQ33569.1"/>
    </source>
</evidence>
<proteinExistence type="predicted"/>